<dbReference type="PANTHER" id="PTHR46113:SF1">
    <property type="entry name" value="PEPTIDASE M17 LEUCYL AMINOPEPTIDASE N-TERMINAL DOMAIN-CONTAINING PROTEIN"/>
    <property type="match status" value="1"/>
</dbReference>
<dbReference type="AlphaFoldDB" id="A0A4C1VQ77"/>
<evidence type="ECO:0000313" key="2">
    <source>
        <dbReference type="EMBL" id="GBP41266.1"/>
    </source>
</evidence>
<keyword evidence="3" id="KW-1185">Reference proteome</keyword>
<dbReference type="OrthoDB" id="6626714at2759"/>
<dbReference type="EMBL" id="BGZK01000396">
    <property type="protein sequence ID" value="GBP41266.1"/>
    <property type="molecule type" value="Genomic_DNA"/>
</dbReference>
<comment type="caution">
    <text evidence="2">The sequence shown here is derived from an EMBL/GenBank/DDBJ whole genome shotgun (WGS) entry which is preliminary data.</text>
</comment>
<dbReference type="Proteomes" id="UP000299102">
    <property type="component" value="Unassembled WGS sequence"/>
</dbReference>
<name>A0A4C1VQ77_EUMVA</name>
<dbReference type="PANTHER" id="PTHR46113">
    <property type="entry name" value="SNAC DOMAIN-CONTAINING PROTEIN"/>
    <property type="match status" value="1"/>
</dbReference>
<protein>
    <submittedName>
        <fullName evidence="2">Uncharacterized protein</fullName>
    </submittedName>
</protein>
<evidence type="ECO:0000313" key="3">
    <source>
        <dbReference type="Proteomes" id="UP000299102"/>
    </source>
</evidence>
<accession>A0A4C1VQ77</accession>
<organism evidence="2 3">
    <name type="scientific">Eumeta variegata</name>
    <name type="common">Bagworm moth</name>
    <name type="synonym">Eumeta japonica</name>
    <dbReference type="NCBI Taxonomy" id="151549"/>
    <lineage>
        <taxon>Eukaryota</taxon>
        <taxon>Metazoa</taxon>
        <taxon>Ecdysozoa</taxon>
        <taxon>Arthropoda</taxon>
        <taxon>Hexapoda</taxon>
        <taxon>Insecta</taxon>
        <taxon>Pterygota</taxon>
        <taxon>Neoptera</taxon>
        <taxon>Endopterygota</taxon>
        <taxon>Lepidoptera</taxon>
        <taxon>Glossata</taxon>
        <taxon>Ditrysia</taxon>
        <taxon>Tineoidea</taxon>
        <taxon>Psychidae</taxon>
        <taxon>Oiketicinae</taxon>
        <taxon>Eumeta</taxon>
    </lineage>
</organism>
<sequence>MSVELRSDKQNIYLIGLPSHQINGAKLPSNRQVLTVLFYNIREVKLTVSESANLVIRECIIFWEKARIPTKAFPNCVKKLVELYHVWRELQKNCKKTQVTFKNRENNFVKDLDNLFDIAHADAFDRMKIEEDKDFLRKQREADSLECLENSDEEQISNSELSTPIPCPEKSSKRGWKLLPGLDVRSSKEERLPIIASFDDREQLLAVPKLESSSGKHQAKAISTALFDWSLHDKVQIMCCDTTASNTGRFSGACAILEQTLERELLLFAFGHHIYELVLKSVFETKTELEKPFIRDDYCELVELCFVFIGGDTENKLKLRPPGALHQARWMARAIYSIKIYMTLDDFVTQRSKQFLSRLQIDGSFLREDISSWGDNPTFLEARRRISRLKIVNDTAERAGKLMQDFNELITAEELQKQFLLRCVQEHRNLINVQGRAKIKIETCIRIESGTWIGPVDGSKIDIKNRTVIVIKIDRNIG</sequence>
<gene>
    <name evidence="2" type="ORF">EVAR_32992_1</name>
</gene>
<reference evidence="2 3" key="1">
    <citation type="journal article" date="2019" name="Commun. Biol.">
        <title>The bagworm genome reveals a unique fibroin gene that provides high tensile strength.</title>
        <authorList>
            <person name="Kono N."/>
            <person name="Nakamura H."/>
            <person name="Ohtoshi R."/>
            <person name="Tomita M."/>
            <person name="Numata K."/>
            <person name="Arakawa K."/>
        </authorList>
    </citation>
    <scope>NUCLEOTIDE SEQUENCE [LARGE SCALE GENOMIC DNA]</scope>
</reference>
<evidence type="ECO:0000256" key="1">
    <source>
        <dbReference type="SAM" id="MobiDB-lite"/>
    </source>
</evidence>
<feature type="region of interest" description="Disordered" evidence="1">
    <location>
        <begin position="149"/>
        <end position="168"/>
    </location>
</feature>
<proteinExistence type="predicted"/>